<accession>A0ABP9R7U7</accession>
<gene>
    <name evidence="2" type="ORF">GCM10023321_72980</name>
</gene>
<proteinExistence type="predicted"/>
<organism evidence="2 3">
    <name type="scientific">Pseudonocardia eucalypti</name>
    <dbReference type="NCBI Taxonomy" id="648755"/>
    <lineage>
        <taxon>Bacteria</taxon>
        <taxon>Bacillati</taxon>
        <taxon>Actinomycetota</taxon>
        <taxon>Actinomycetes</taxon>
        <taxon>Pseudonocardiales</taxon>
        <taxon>Pseudonocardiaceae</taxon>
        <taxon>Pseudonocardia</taxon>
    </lineage>
</organism>
<evidence type="ECO:0000313" key="3">
    <source>
        <dbReference type="Proteomes" id="UP001428817"/>
    </source>
</evidence>
<name>A0ABP9R7U7_9PSEU</name>
<keyword evidence="3" id="KW-1185">Reference proteome</keyword>
<protein>
    <submittedName>
        <fullName evidence="2">Uncharacterized protein</fullName>
    </submittedName>
</protein>
<feature type="region of interest" description="Disordered" evidence="1">
    <location>
        <begin position="54"/>
        <end position="87"/>
    </location>
</feature>
<evidence type="ECO:0000256" key="1">
    <source>
        <dbReference type="SAM" id="MobiDB-lite"/>
    </source>
</evidence>
<comment type="caution">
    <text evidence="2">The sequence shown here is derived from an EMBL/GenBank/DDBJ whole genome shotgun (WGS) entry which is preliminary data.</text>
</comment>
<dbReference type="EMBL" id="BAABJP010000052">
    <property type="protein sequence ID" value="GAA5172723.1"/>
    <property type="molecule type" value="Genomic_DNA"/>
</dbReference>
<reference evidence="3" key="1">
    <citation type="journal article" date="2019" name="Int. J. Syst. Evol. Microbiol.">
        <title>The Global Catalogue of Microorganisms (GCM) 10K type strain sequencing project: providing services to taxonomists for standard genome sequencing and annotation.</title>
        <authorList>
            <consortium name="The Broad Institute Genomics Platform"/>
            <consortium name="The Broad Institute Genome Sequencing Center for Infectious Disease"/>
            <person name="Wu L."/>
            <person name="Ma J."/>
        </authorList>
    </citation>
    <scope>NUCLEOTIDE SEQUENCE [LARGE SCALE GENOMIC DNA]</scope>
    <source>
        <strain evidence="3">JCM 18303</strain>
    </source>
</reference>
<sequence>MELPLNVCDQSGSSAAGSASWLYATKRTVPSAEDSFRSDPVEINVAAIHSIAAPSNTLPNDSDNHPRSTVDHTAQPRRRSIAVGVAI</sequence>
<dbReference type="Proteomes" id="UP001428817">
    <property type="component" value="Unassembled WGS sequence"/>
</dbReference>
<evidence type="ECO:0000313" key="2">
    <source>
        <dbReference type="EMBL" id="GAA5172723.1"/>
    </source>
</evidence>